<dbReference type="GO" id="GO:0016874">
    <property type="term" value="F:ligase activity"/>
    <property type="evidence" value="ECO:0007669"/>
    <property type="project" value="UniProtKB-KW"/>
</dbReference>
<dbReference type="SUPFAM" id="SSF53623">
    <property type="entry name" value="MurD-like peptide ligases, catalytic domain"/>
    <property type="match status" value="1"/>
</dbReference>
<reference evidence="5 6" key="1">
    <citation type="journal article" date="2024" name="Int. J. Syst. Evol. Microbiol.">
        <title>Clostridium omnivorum sp. nov., isolated from anoxic soil under the treatment of reductive soil disinfestation.</title>
        <authorList>
            <person name="Ueki A."/>
            <person name="Tonouchi A."/>
            <person name="Kaku N."/>
            <person name="Honma S."/>
            <person name="Ueki K."/>
        </authorList>
    </citation>
    <scope>NUCLEOTIDE SEQUENCE [LARGE SCALE GENOMIC DNA]</scope>
    <source>
        <strain evidence="5 6">E14</strain>
    </source>
</reference>
<gene>
    <name evidence="5" type="primary">murF_1</name>
    <name evidence="5" type="ORF">bsdE14_34590</name>
</gene>
<dbReference type="PANTHER" id="PTHR43024">
    <property type="entry name" value="UDP-N-ACETYLMURAMOYL-TRIPEPTIDE--D-ALANYL-D-ALANINE LIGASE"/>
    <property type="match status" value="1"/>
</dbReference>
<dbReference type="InterPro" id="IPR036565">
    <property type="entry name" value="Mur-like_cat_sf"/>
</dbReference>
<dbReference type="Gene3D" id="3.40.1190.10">
    <property type="entry name" value="Mur-like, catalytic domain"/>
    <property type="match status" value="1"/>
</dbReference>
<comment type="caution">
    <text evidence="5">The sequence shown here is derived from an EMBL/GenBank/DDBJ whole genome shotgun (WGS) entry which is preliminary data.</text>
</comment>
<sequence length="469" mass="53318">MRNFYPKELERLLVGKIISWQEDWPIKVISDDIDDEPIENSLFFLFEEYDNEEELCSWLKKGGVRGVVVRKNSNLNVDKWKRAGIGIIEVDSINNAYVLIAKEYRKQFRVPFVQVIGSSGKTTTKEMIGSVLNAKYPSLVGYNNFNAPAGVAYNLLSMRDKFKAAVLEVGMKGPEIMRYSTSLIKPDIVVLTCIHRSHLVELGSIENIIKAKAEVLDYLKQEGTLIINGDDENCRRFPLDKFRGQVLRFGFSKDYDIWAEDIECSNFITTFKAVGNNFIVPCTINTFGRYNVANALAAVLVGIQLGLSSDQIERGIQNFKTLSGRLKVYKGIQNTILVDDNFNANPDSTCLFIREVPNISMNRPVVLVMGDMERPDENIEEYARKVHYKIGEELASIEFQHLIAVGKWAKHYIDGAKNKGVNPLKMSYYTSVEEASKNIEEYIIRDALVLFKASSYTPVKKLREILEEK</sequence>
<keyword evidence="6" id="KW-1185">Reference proteome</keyword>
<dbReference type="RefSeq" id="WP_264851360.1">
    <property type="nucleotide sequence ID" value="NZ_BRXR01000001.1"/>
</dbReference>
<dbReference type="InterPro" id="IPR013221">
    <property type="entry name" value="Mur_ligase_cen"/>
</dbReference>
<dbReference type="SUPFAM" id="SSF53244">
    <property type="entry name" value="MurD-like peptide ligases, peptide-binding domain"/>
    <property type="match status" value="1"/>
</dbReference>
<dbReference type="InterPro" id="IPR051046">
    <property type="entry name" value="MurCDEF_CellWall_CoF430Synth"/>
</dbReference>
<proteinExistence type="predicted"/>
<accession>A0ABQ5NAC1</accession>
<evidence type="ECO:0000259" key="4">
    <source>
        <dbReference type="Pfam" id="PF08245"/>
    </source>
</evidence>
<dbReference type="PANTHER" id="PTHR43024:SF1">
    <property type="entry name" value="UDP-N-ACETYLMURAMOYL-TRIPEPTIDE--D-ALANYL-D-ALANINE LIGASE"/>
    <property type="match status" value="1"/>
</dbReference>
<dbReference type="EMBL" id="BRXR01000001">
    <property type="protein sequence ID" value="GLC32049.1"/>
    <property type="molecule type" value="Genomic_DNA"/>
</dbReference>
<evidence type="ECO:0000256" key="3">
    <source>
        <dbReference type="ARBA" id="ARBA00022840"/>
    </source>
</evidence>
<keyword evidence="3" id="KW-0067">ATP-binding</keyword>
<dbReference type="Pfam" id="PF08245">
    <property type="entry name" value="Mur_ligase_M"/>
    <property type="match status" value="1"/>
</dbReference>
<keyword evidence="2" id="KW-0547">Nucleotide-binding</keyword>
<dbReference type="Proteomes" id="UP001208567">
    <property type="component" value="Unassembled WGS sequence"/>
</dbReference>
<dbReference type="Gene3D" id="3.90.190.20">
    <property type="entry name" value="Mur ligase, C-terminal domain"/>
    <property type="match status" value="1"/>
</dbReference>
<evidence type="ECO:0000256" key="1">
    <source>
        <dbReference type="ARBA" id="ARBA00022598"/>
    </source>
</evidence>
<evidence type="ECO:0000313" key="5">
    <source>
        <dbReference type="EMBL" id="GLC32049.1"/>
    </source>
</evidence>
<dbReference type="InterPro" id="IPR036615">
    <property type="entry name" value="Mur_ligase_C_dom_sf"/>
</dbReference>
<feature type="domain" description="Mur ligase central" evidence="4">
    <location>
        <begin position="117"/>
        <end position="301"/>
    </location>
</feature>
<protein>
    <submittedName>
        <fullName evidence="5">UDP-N-acetylmuramoyl-tripeptide--D-alanyl-D-alanine ligase</fullName>
    </submittedName>
</protein>
<evidence type="ECO:0000256" key="2">
    <source>
        <dbReference type="ARBA" id="ARBA00022741"/>
    </source>
</evidence>
<keyword evidence="1 5" id="KW-0436">Ligase</keyword>
<name>A0ABQ5NAC1_9CLOT</name>
<organism evidence="5 6">
    <name type="scientific">Clostridium omnivorum</name>
    <dbReference type="NCBI Taxonomy" id="1604902"/>
    <lineage>
        <taxon>Bacteria</taxon>
        <taxon>Bacillati</taxon>
        <taxon>Bacillota</taxon>
        <taxon>Clostridia</taxon>
        <taxon>Eubacteriales</taxon>
        <taxon>Clostridiaceae</taxon>
        <taxon>Clostridium</taxon>
    </lineage>
</organism>
<evidence type="ECO:0000313" key="6">
    <source>
        <dbReference type="Proteomes" id="UP001208567"/>
    </source>
</evidence>